<keyword evidence="13" id="KW-1185">Reference proteome</keyword>
<evidence type="ECO:0000256" key="1">
    <source>
        <dbReference type="ARBA" id="ARBA00004430"/>
    </source>
</evidence>
<dbReference type="InterPro" id="IPR015943">
    <property type="entry name" value="WD40/YVTN_repeat-like_dom_sf"/>
</dbReference>
<dbReference type="SUPFAM" id="SSF50978">
    <property type="entry name" value="WD40 repeat-like"/>
    <property type="match status" value="1"/>
</dbReference>
<dbReference type="GO" id="GO:0005930">
    <property type="term" value="C:axoneme"/>
    <property type="evidence" value="ECO:0007669"/>
    <property type="project" value="UniProtKB-SubCell"/>
</dbReference>
<dbReference type="Proteomes" id="UP001208570">
    <property type="component" value="Unassembled WGS sequence"/>
</dbReference>
<feature type="coiled-coil region" evidence="10">
    <location>
        <begin position="980"/>
        <end position="1025"/>
    </location>
</feature>
<evidence type="ECO:0000313" key="13">
    <source>
        <dbReference type="Proteomes" id="UP001208570"/>
    </source>
</evidence>
<evidence type="ECO:0000256" key="8">
    <source>
        <dbReference type="ARBA" id="ARBA00023605"/>
    </source>
</evidence>
<evidence type="ECO:0000256" key="5">
    <source>
        <dbReference type="ARBA" id="ARBA00023054"/>
    </source>
</evidence>
<dbReference type="InterPro" id="IPR036322">
    <property type="entry name" value="WD40_repeat_dom_sf"/>
</dbReference>
<dbReference type="GO" id="GO:0060271">
    <property type="term" value="P:cilium assembly"/>
    <property type="evidence" value="ECO:0007669"/>
    <property type="project" value="TreeGrafter"/>
</dbReference>
<feature type="coiled-coil region" evidence="10">
    <location>
        <begin position="1388"/>
        <end position="1422"/>
    </location>
</feature>
<accession>A0AAD9K2E6</accession>
<evidence type="ECO:0000256" key="7">
    <source>
        <dbReference type="ARBA" id="ARBA00023273"/>
    </source>
</evidence>
<feature type="region of interest" description="Disordered" evidence="11">
    <location>
        <begin position="779"/>
        <end position="806"/>
    </location>
</feature>
<evidence type="ECO:0000256" key="2">
    <source>
        <dbReference type="ARBA" id="ARBA00022490"/>
    </source>
</evidence>
<organism evidence="12 13">
    <name type="scientific">Paralvinella palmiformis</name>
    <dbReference type="NCBI Taxonomy" id="53620"/>
    <lineage>
        <taxon>Eukaryota</taxon>
        <taxon>Metazoa</taxon>
        <taxon>Spiralia</taxon>
        <taxon>Lophotrochozoa</taxon>
        <taxon>Annelida</taxon>
        <taxon>Polychaeta</taxon>
        <taxon>Sedentaria</taxon>
        <taxon>Canalipalpata</taxon>
        <taxon>Terebellida</taxon>
        <taxon>Terebelliformia</taxon>
        <taxon>Alvinellidae</taxon>
        <taxon>Paralvinella</taxon>
    </lineage>
</organism>
<dbReference type="PANTHER" id="PTHR14885:SF1">
    <property type="entry name" value="CILIA- AND FLAGELLA-ASSOCIATED PROTEIN 43"/>
    <property type="match status" value="1"/>
</dbReference>
<evidence type="ECO:0000256" key="11">
    <source>
        <dbReference type="SAM" id="MobiDB-lite"/>
    </source>
</evidence>
<evidence type="ECO:0000256" key="10">
    <source>
        <dbReference type="SAM" id="Coils"/>
    </source>
</evidence>
<keyword evidence="3" id="KW-0853">WD repeat</keyword>
<comment type="subcellular location">
    <subcellularLocation>
        <location evidence="1">Cytoplasm</location>
        <location evidence="1">Cytoskeleton</location>
        <location evidence="1">Cilium axoneme</location>
    </subcellularLocation>
</comment>
<evidence type="ECO:0000256" key="6">
    <source>
        <dbReference type="ARBA" id="ARBA00023212"/>
    </source>
</evidence>
<keyword evidence="5 10" id="KW-0175">Coiled coil</keyword>
<evidence type="ECO:0000256" key="4">
    <source>
        <dbReference type="ARBA" id="ARBA00022737"/>
    </source>
</evidence>
<dbReference type="Pfam" id="PF25828">
    <property type="entry name" value="CC_Cfap43"/>
    <property type="match status" value="1"/>
</dbReference>
<gene>
    <name evidence="12" type="ORF">LSH36_75g07025</name>
</gene>
<evidence type="ECO:0000256" key="9">
    <source>
        <dbReference type="ARBA" id="ARBA00023662"/>
    </source>
</evidence>
<keyword evidence="6" id="KW-0206">Cytoskeleton</keyword>
<feature type="region of interest" description="Disordered" evidence="11">
    <location>
        <begin position="1143"/>
        <end position="1170"/>
    </location>
</feature>
<keyword evidence="2" id="KW-0963">Cytoplasm</keyword>
<protein>
    <recommendedName>
        <fullName evidence="9">Cilia- and flagella-associated protein 43</fullName>
    </recommendedName>
</protein>
<reference evidence="12" key="1">
    <citation type="journal article" date="2023" name="Mol. Biol. Evol.">
        <title>Third-Generation Sequencing Reveals the Adaptive Role of the Epigenome in Three Deep-Sea Polychaetes.</title>
        <authorList>
            <person name="Perez M."/>
            <person name="Aroh O."/>
            <person name="Sun Y."/>
            <person name="Lan Y."/>
            <person name="Juniper S.K."/>
            <person name="Young C.R."/>
            <person name="Angers B."/>
            <person name="Qian P.Y."/>
        </authorList>
    </citation>
    <scope>NUCLEOTIDE SEQUENCE</scope>
    <source>
        <strain evidence="12">P08H-3</strain>
    </source>
</reference>
<dbReference type="EMBL" id="JAODUP010000075">
    <property type="protein sequence ID" value="KAK2163683.1"/>
    <property type="molecule type" value="Genomic_DNA"/>
</dbReference>
<keyword evidence="7" id="KW-0966">Cell projection</keyword>
<dbReference type="GO" id="GO:0003341">
    <property type="term" value="P:cilium movement"/>
    <property type="evidence" value="ECO:0007669"/>
    <property type="project" value="UniProtKB-ARBA"/>
</dbReference>
<sequence length="1496" mass="172670">MDAYGTLDVAWIQGYNGQRSEFINRDVICFKCGNKIKFVHESGEENVFPAPTPDGIGVIAVQGIGHLVAFSNQSINPSVFVYVYPSFRLISELKDGAKLEYTKLAFSSSEYLATVSGIPDFLLTIWNFNTGRKLATHDMGKVIPNFISFNPANWRQLCMTTEKELSLWQIERSNDDYIIHKTKLKLPAVDGSDIENEFDGPTHASTSVSRMTVRLPQTSMAGVHGEEADRFMEYQDPTERVVPTEHVWTPSSDIIMGCVGGQLIKIDSESNAIKMLYSPSPRASSAMSRTSHSLAREESQAEDSALNLGFADMLTEGSVTCLLLHKKGLFVGGQDGTIRQLEIQTNQIRSAKKDGEVQVWRMENAELISAFNIGQEACCLVSSPLTHLTVVGTETGHIYFVDLTKLENPRIIHRIHMHTGPIAYMTWKLYASWAVVMDGTINAISTYRQEESKMTKIVVTSNTTNIPTHGATRITHFTLSDDVLTDTKPFHATIKHDFDDAAIHKVTYNFANPSSGIAAADGNDRPIDVSAHDFHSGGVKFFSFSADSSKMLTTGFDGTMCCYKWNFSNSARGKSTIESAKSHYAALLAKGQPEDEALGSMEDWVLDERAQSGNKADRAEKAHKEEDKQYSSVKQDLRLQIRDMRRKLQTMMKTNETVPDVEKLSHHDFDLDTEEQSRLEAEGEAEVERIRTEKEFENLAKMYLAELIRKQCWDNMTVKGRGITAFNSSLEVNNYPMKARDQKEMDELVRVKALRQIEINEMQTRKELTEIIQKATTKAAEDDDLNEGEDVEHAGRESAATTGSLGAEYGGDSELFYSQFELHTREQKMNQIVLLKDAIYRIKVYFDKQFDEVYHKKEQEIAKIKEKNNRIYKIIDDLKLDDEQVYKPELGVTERPELLLTVQDDEVKVERFLTPEQRKQLEHEQKAEEERRLREKSDNWRERGLDMMMGGVLEIKKEDELKKDIAMPPFMTAKPESEWTEDEKKVAQEYERKVRELNEEREKYRKQLETELRKLQSLIQESTQVFDETLYQLFIKKIKTEMVLYQEELKIHRMKYNLLLEEELDNRENELVELLEHKKILKNLADETVIQARKNMEEFHEEYRNLEVEEKLLDKNFKKEFNDVPAVIADHLYKLFKRKPRGQRARGGETPIIDPNSGNPFADRPSTARKAEDQEHFLEMALSELDKPSNAPEGCEPEVWTRLCRYRREKISNEQLVKAKAQVLADMEEFYKRRQIEDDTLKLDIDDLLEDINKLREDHLRFIYNLEVQLLMKQGQVEVDPGNYIYDYRSSILIHRNVVEELNGKIQQLGDSKIASMIESKDFRKGIIQLEWEHKKMTMLMEDLHNKMRDIQNLKVTREIQAFLNEGDHEGKKAKEISVLEQTILLMKQHHEKNLRERKKAFKELRKTIQDKEEENSLLDVELQDINVSVNERRHIHQVNADKRSDAGKEQRYREIVQRRKLVDLAKAQAQEVAVLRAEVERLRMRTFPALVQVEH</sequence>
<comment type="similarity">
    <text evidence="8">Belongs to the CFAP43 family.</text>
</comment>
<feature type="compositionally biased region" description="Acidic residues" evidence="11">
    <location>
        <begin position="781"/>
        <end position="790"/>
    </location>
</feature>
<comment type="caution">
    <text evidence="12">The sequence shown here is derived from an EMBL/GenBank/DDBJ whole genome shotgun (WGS) entry which is preliminary data.</text>
</comment>
<dbReference type="Gene3D" id="2.130.10.10">
    <property type="entry name" value="YVTN repeat-like/Quinoprotein amine dehydrogenase"/>
    <property type="match status" value="2"/>
</dbReference>
<dbReference type="PANTHER" id="PTHR14885">
    <property type="entry name" value="CILIA- AND FLAGELLA-ASSOCIATED PROTEIN 43-RELATED"/>
    <property type="match status" value="1"/>
</dbReference>
<feature type="region of interest" description="Disordered" evidence="11">
    <location>
        <begin position="610"/>
        <end position="630"/>
    </location>
</feature>
<feature type="coiled-coil region" evidence="10">
    <location>
        <begin position="1057"/>
        <end position="1116"/>
    </location>
</feature>
<evidence type="ECO:0000313" key="12">
    <source>
        <dbReference type="EMBL" id="KAK2163683.1"/>
    </source>
</evidence>
<evidence type="ECO:0000256" key="3">
    <source>
        <dbReference type="ARBA" id="ARBA00022574"/>
    </source>
</evidence>
<keyword evidence="4" id="KW-0677">Repeat</keyword>
<name>A0AAD9K2E6_9ANNE</name>
<proteinExistence type="inferred from homology"/>